<dbReference type="AlphaFoldDB" id="A0A6L9KZK0"/>
<dbReference type="Pfam" id="PF08241">
    <property type="entry name" value="Methyltransf_11"/>
    <property type="match status" value="1"/>
</dbReference>
<sequence length="281" mass="32121">MAHTLIPSLVRTVLPPILRKPIKQAYTSVVDYGELVLGFRDLLTPPRSRIFIGSGDFKRVGQEFKQHFIKLGGLRPTDSVLDVGCGIGRMAIPLTDYIQSPGYYEGFDIVGHGIDWCRKMITPRFPNFKFQQADIYNGHYNPNGSFEAKNYKFPFPDNQFDFVFLTSVFTHMPLADVDNYLAEISRVLKPGGRCFATFFLLTDESRILMAEPTSTYNFQYKQDGRYVFNEQDPELGTAFDELTVRDLFIRHGFLKTYPVYPGSWCGRTQAVTFQDIVVVTK</sequence>
<dbReference type="EMBL" id="JAAFZH010000001">
    <property type="protein sequence ID" value="NDU93460.1"/>
    <property type="molecule type" value="Genomic_DNA"/>
</dbReference>
<name>A0A6L9KZK0_9BACT</name>
<dbReference type="PANTHER" id="PTHR43591">
    <property type="entry name" value="METHYLTRANSFERASE"/>
    <property type="match status" value="1"/>
</dbReference>
<dbReference type="RefSeq" id="WP_163941519.1">
    <property type="nucleotide sequence ID" value="NZ_JAAFZH010000001.1"/>
</dbReference>
<gene>
    <name evidence="2" type="ORF">GK108_01120</name>
</gene>
<dbReference type="SUPFAM" id="SSF53335">
    <property type="entry name" value="S-adenosyl-L-methionine-dependent methyltransferases"/>
    <property type="match status" value="1"/>
</dbReference>
<organism evidence="2 3">
    <name type="scientific">Spirosoma terrae</name>
    <dbReference type="NCBI Taxonomy" id="1968276"/>
    <lineage>
        <taxon>Bacteria</taxon>
        <taxon>Pseudomonadati</taxon>
        <taxon>Bacteroidota</taxon>
        <taxon>Cytophagia</taxon>
        <taxon>Cytophagales</taxon>
        <taxon>Cytophagaceae</taxon>
        <taxon>Spirosoma</taxon>
    </lineage>
</organism>
<keyword evidence="3" id="KW-1185">Reference proteome</keyword>
<reference evidence="2 3" key="1">
    <citation type="submission" date="2020-02" db="EMBL/GenBank/DDBJ databases">
        <title>Draft genome sequence of two Spirosoma agri KCTC 52727 and Spirosoma terrae KCTC 52035.</title>
        <authorList>
            <person name="Rojas J."/>
            <person name="Ambika Manirajan B."/>
            <person name="Suarez C."/>
            <person name="Ratering S."/>
            <person name="Schnell S."/>
        </authorList>
    </citation>
    <scope>NUCLEOTIDE SEQUENCE [LARGE SCALE GENOMIC DNA]</scope>
    <source>
        <strain evidence="2 3">KCTC 52035</strain>
    </source>
</reference>
<protein>
    <submittedName>
        <fullName evidence="2">Class I SAM-dependent methyltransferase</fullName>
    </submittedName>
</protein>
<evidence type="ECO:0000313" key="3">
    <source>
        <dbReference type="Proteomes" id="UP000474175"/>
    </source>
</evidence>
<dbReference type="InterPro" id="IPR029063">
    <property type="entry name" value="SAM-dependent_MTases_sf"/>
</dbReference>
<accession>A0A6L9KZK0</accession>
<dbReference type="GO" id="GO:0032259">
    <property type="term" value="P:methylation"/>
    <property type="evidence" value="ECO:0007669"/>
    <property type="project" value="UniProtKB-KW"/>
</dbReference>
<comment type="caution">
    <text evidence="2">The sequence shown here is derived from an EMBL/GenBank/DDBJ whole genome shotgun (WGS) entry which is preliminary data.</text>
</comment>
<dbReference type="GO" id="GO:0008757">
    <property type="term" value="F:S-adenosylmethionine-dependent methyltransferase activity"/>
    <property type="evidence" value="ECO:0007669"/>
    <property type="project" value="InterPro"/>
</dbReference>
<dbReference type="PANTHER" id="PTHR43591:SF110">
    <property type="entry name" value="RHODANESE DOMAIN-CONTAINING PROTEIN"/>
    <property type="match status" value="1"/>
</dbReference>
<proteinExistence type="predicted"/>
<evidence type="ECO:0000259" key="1">
    <source>
        <dbReference type="Pfam" id="PF08241"/>
    </source>
</evidence>
<dbReference type="CDD" id="cd02440">
    <property type="entry name" value="AdoMet_MTases"/>
    <property type="match status" value="1"/>
</dbReference>
<dbReference type="Proteomes" id="UP000474175">
    <property type="component" value="Unassembled WGS sequence"/>
</dbReference>
<keyword evidence="2" id="KW-0808">Transferase</keyword>
<feature type="domain" description="Methyltransferase type 11" evidence="1">
    <location>
        <begin position="81"/>
        <end position="195"/>
    </location>
</feature>
<dbReference type="Gene3D" id="3.40.50.150">
    <property type="entry name" value="Vaccinia Virus protein VP39"/>
    <property type="match status" value="1"/>
</dbReference>
<evidence type="ECO:0000313" key="2">
    <source>
        <dbReference type="EMBL" id="NDU93460.1"/>
    </source>
</evidence>
<dbReference type="InterPro" id="IPR013216">
    <property type="entry name" value="Methyltransf_11"/>
</dbReference>
<keyword evidence="2" id="KW-0489">Methyltransferase</keyword>